<accession>A0A6B0TNU1</accession>
<comment type="function">
    <text evidence="6">HflC and HflK could regulate a protease.</text>
</comment>
<keyword evidence="8" id="KW-0645">Protease</keyword>
<dbReference type="EMBL" id="WUWG01000003">
    <property type="protein sequence ID" value="MXU65536.1"/>
    <property type="molecule type" value="Genomic_DNA"/>
</dbReference>
<keyword evidence="8" id="KW-0378">Hydrolase</keyword>
<dbReference type="InterPro" id="IPR036013">
    <property type="entry name" value="Band_7/SPFH_dom_sf"/>
</dbReference>
<dbReference type="InterPro" id="IPR001107">
    <property type="entry name" value="Band_7"/>
</dbReference>
<evidence type="ECO:0000256" key="1">
    <source>
        <dbReference type="ARBA" id="ARBA00004167"/>
    </source>
</evidence>
<dbReference type="Gene3D" id="3.30.479.30">
    <property type="entry name" value="Band 7 domain"/>
    <property type="match status" value="1"/>
</dbReference>
<reference evidence="8 9" key="1">
    <citation type="submission" date="2019-12" db="EMBL/GenBank/DDBJ databases">
        <title>Strain KN286 was isolated from seawater, which was collected from Caroline Seamount in the tropical western Pacific.</title>
        <authorList>
            <person name="Wang Q."/>
        </authorList>
    </citation>
    <scope>NUCLEOTIDE SEQUENCE [LARGE SCALE GENOMIC DNA]</scope>
    <source>
        <strain evidence="8 9">KN286</strain>
    </source>
</reference>
<evidence type="ECO:0000256" key="3">
    <source>
        <dbReference type="ARBA" id="ARBA00022692"/>
    </source>
</evidence>
<dbReference type="InterPro" id="IPR010200">
    <property type="entry name" value="HflC"/>
</dbReference>
<feature type="domain" description="Band 7" evidence="7">
    <location>
        <begin position="20"/>
        <end position="184"/>
    </location>
</feature>
<evidence type="ECO:0000256" key="4">
    <source>
        <dbReference type="ARBA" id="ARBA00022989"/>
    </source>
</evidence>
<evidence type="ECO:0000259" key="7">
    <source>
        <dbReference type="SMART" id="SM00244"/>
    </source>
</evidence>
<evidence type="ECO:0000256" key="2">
    <source>
        <dbReference type="ARBA" id="ARBA00007862"/>
    </source>
</evidence>
<evidence type="ECO:0000313" key="8">
    <source>
        <dbReference type="EMBL" id="MXU65536.1"/>
    </source>
</evidence>
<keyword evidence="5" id="KW-0472">Membrane</keyword>
<dbReference type="Pfam" id="PF01145">
    <property type="entry name" value="Band_7"/>
    <property type="match status" value="1"/>
</dbReference>
<dbReference type="CDD" id="cd03405">
    <property type="entry name" value="SPFH_HflC"/>
    <property type="match status" value="1"/>
</dbReference>
<evidence type="ECO:0000313" key="9">
    <source>
        <dbReference type="Proteomes" id="UP000436016"/>
    </source>
</evidence>
<evidence type="ECO:0000256" key="5">
    <source>
        <dbReference type="ARBA" id="ARBA00023136"/>
    </source>
</evidence>
<proteinExistence type="inferred from homology"/>
<keyword evidence="3" id="KW-0812">Transmembrane</keyword>
<dbReference type="AlphaFoldDB" id="A0A6B0TNU1"/>
<dbReference type="GO" id="GO:0006508">
    <property type="term" value="P:proteolysis"/>
    <property type="evidence" value="ECO:0007669"/>
    <property type="project" value="UniProtKB-KW"/>
</dbReference>
<evidence type="ECO:0000256" key="6">
    <source>
        <dbReference type="PIRNR" id="PIRNR005651"/>
    </source>
</evidence>
<dbReference type="PANTHER" id="PTHR42911">
    <property type="entry name" value="MODULATOR OF FTSH PROTEASE HFLC"/>
    <property type="match status" value="1"/>
</dbReference>
<dbReference type="SUPFAM" id="SSF117892">
    <property type="entry name" value="Band 7/SPFH domain"/>
    <property type="match status" value="1"/>
</dbReference>
<comment type="similarity">
    <text evidence="2 6">Belongs to the band 7/mec-2 family. HflC subfamily.</text>
</comment>
<dbReference type="SMART" id="SM00244">
    <property type="entry name" value="PHB"/>
    <property type="match status" value="1"/>
</dbReference>
<gene>
    <name evidence="8" type="ORF">GSH16_08750</name>
</gene>
<name>A0A6B0TNU1_9RHOB</name>
<dbReference type="Proteomes" id="UP000436016">
    <property type="component" value="Unassembled WGS sequence"/>
</dbReference>
<comment type="subcellular location">
    <subcellularLocation>
        <location evidence="1">Membrane</location>
        <topology evidence="1">Single-pass membrane protein</topology>
    </subcellularLocation>
</comment>
<dbReference type="PANTHER" id="PTHR42911:SF1">
    <property type="entry name" value="MODULATOR OF FTSH PROTEASE HFLC"/>
    <property type="match status" value="1"/>
</dbReference>
<dbReference type="PIRSF" id="PIRSF005651">
    <property type="entry name" value="HflC"/>
    <property type="match status" value="1"/>
</dbReference>
<dbReference type="RefSeq" id="WP_160854098.1">
    <property type="nucleotide sequence ID" value="NZ_WUWG01000003.1"/>
</dbReference>
<protein>
    <recommendedName>
        <fullName evidence="6">Protein HflC</fullName>
    </recommendedName>
</protein>
<organism evidence="8 9">
    <name type="scientific">Oceanomicrobium pacificus</name>
    <dbReference type="NCBI Taxonomy" id="2692916"/>
    <lineage>
        <taxon>Bacteria</taxon>
        <taxon>Pseudomonadati</taxon>
        <taxon>Pseudomonadota</taxon>
        <taxon>Alphaproteobacteria</taxon>
        <taxon>Rhodobacterales</taxon>
        <taxon>Paracoccaceae</taxon>
        <taxon>Oceanomicrobium</taxon>
    </lineage>
</organism>
<keyword evidence="4" id="KW-1133">Transmembrane helix</keyword>
<sequence>MGRMAILLGVALVALVIFLSSVFIVDEREKALVLQFGQIKAVKEEPGLAVKIPFLQEVVRYDGRIQSLETESLEVTPADNVRLVVDAFARWRISDVEQFRRAAGGGGITTAEQRLENILNAELRAVLGSVTSSSVLSADRVGLMNQIRDAAIVQARALGVEVIDVRIKRADLPDQNLAATFARMQAEREREAADERARGQETAQRIRAQADRSALEIVSEARRDSDIVRGEADAERNRIFAEAFGKDEEFFAFYRSLSAYEEALKGENSQLVISPDSDFFNYLNSVDGAASQSSGAAATAN</sequence>
<comment type="caution">
    <text evidence="8">The sequence shown here is derived from an EMBL/GenBank/DDBJ whole genome shotgun (WGS) entry which is preliminary data.</text>
</comment>
<dbReference type="GO" id="GO:0008233">
    <property type="term" value="F:peptidase activity"/>
    <property type="evidence" value="ECO:0007669"/>
    <property type="project" value="UniProtKB-KW"/>
</dbReference>
<keyword evidence="9" id="KW-1185">Reference proteome</keyword>
<dbReference type="GO" id="GO:0016020">
    <property type="term" value="C:membrane"/>
    <property type="evidence" value="ECO:0007669"/>
    <property type="project" value="UniProtKB-SubCell"/>
</dbReference>